<dbReference type="SUPFAM" id="SSF56059">
    <property type="entry name" value="Glutathione synthetase ATP-binding domain-like"/>
    <property type="match status" value="1"/>
</dbReference>
<gene>
    <name evidence="2" type="ORF">US45_C0061G0009</name>
</gene>
<evidence type="ECO:0000259" key="1">
    <source>
        <dbReference type="Pfam" id="PF07478"/>
    </source>
</evidence>
<evidence type="ECO:0000313" key="3">
    <source>
        <dbReference type="Proteomes" id="UP000034701"/>
    </source>
</evidence>
<evidence type="ECO:0000313" key="2">
    <source>
        <dbReference type="EMBL" id="KKQ29385.1"/>
    </source>
</evidence>
<sequence>MGILRGGMGHHYKSSLEKGGDVILHMHKNLSDKYKTVDILIDEKGIWHMNGIPILPADLMHKIDVVWNTAHPGVSVILKNLSIPHIGGSSFPHALENSRDMLRKHMAQIGVSMPRSIFLPKSAREVLEKFPAPWKVGNKLVRTFPELTELIENNKNILVEEFIAGRVLSMHSILGFRGEDIYIFPPVNIFGNFTPLEKEKLISLAKDLHYHLGAKHYLKLNFILNKRGKFYLLDFETTPNLKSFSHFSQACESAGAKMHQVVEHMLESA</sequence>
<proteinExistence type="predicted"/>
<dbReference type="AlphaFoldDB" id="A0A0G0GT38"/>
<accession>A0A0G0GT38</accession>
<name>A0A0G0GT38_9BACT</name>
<feature type="domain" description="D-alanine--D-alanine ligase C-terminal" evidence="1">
    <location>
        <begin position="196"/>
        <end position="267"/>
    </location>
</feature>
<dbReference type="Pfam" id="PF07478">
    <property type="entry name" value="Dala_Dala_lig_C"/>
    <property type="match status" value="1"/>
</dbReference>
<keyword evidence="2" id="KW-0436">Ligase</keyword>
<dbReference type="InterPro" id="IPR011095">
    <property type="entry name" value="Dala_Dala_lig_C"/>
</dbReference>
<dbReference type="GO" id="GO:0008716">
    <property type="term" value="F:D-alanine-D-alanine ligase activity"/>
    <property type="evidence" value="ECO:0007669"/>
    <property type="project" value="InterPro"/>
</dbReference>
<organism evidence="2 3">
    <name type="scientific">Candidatus Nomurabacteria bacterium GW2011_GWA1_37_20</name>
    <dbReference type="NCBI Taxonomy" id="1618729"/>
    <lineage>
        <taxon>Bacteria</taxon>
        <taxon>Candidatus Nomuraibacteriota</taxon>
    </lineage>
</organism>
<dbReference type="Proteomes" id="UP000034701">
    <property type="component" value="Unassembled WGS sequence"/>
</dbReference>
<dbReference type="Gene3D" id="3.30.470.20">
    <property type="entry name" value="ATP-grasp fold, B domain"/>
    <property type="match status" value="1"/>
</dbReference>
<protein>
    <submittedName>
        <fullName evidence="2">D-alanine-D-alanine ligase</fullName>
    </submittedName>
</protein>
<comment type="caution">
    <text evidence="2">The sequence shown here is derived from an EMBL/GenBank/DDBJ whole genome shotgun (WGS) entry which is preliminary data.</text>
</comment>
<reference evidence="2 3" key="1">
    <citation type="journal article" date="2015" name="Nature">
        <title>rRNA introns, odd ribosomes, and small enigmatic genomes across a large radiation of phyla.</title>
        <authorList>
            <person name="Brown C.T."/>
            <person name="Hug L.A."/>
            <person name="Thomas B.C."/>
            <person name="Sharon I."/>
            <person name="Castelle C.J."/>
            <person name="Singh A."/>
            <person name="Wilkins M.J."/>
            <person name="Williams K.H."/>
            <person name="Banfield J.F."/>
        </authorList>
    </citation>
    <scope>NUCLEOTIDE SEQUENCE [LARGE SCALE GENOMIC DNA]</scope>
</reference>
<dbReference type="EMBL" id="LBTA01000061">
    <property type="protein sequence ID" value="KKQ29385.1"/>
    <property type="molecule type" value="Genomic_DNA"/>
</dbReference>